<reference evidence="2 3" key="1">
    <citation type="journal article" date="2019" name="Sci. Rep.">
        <title>Orb-weaving spider Araneus ventricosus genome elucidates the spidroin gene catalogue.</title>
        <authorList>
            <person name="Kono N."/>
            <person name="Nakamura H."/>
            <person name="Ohtoshi R."/>
            <person name="Moran D.A.P."/>
            <person name="Shinohara A."/>
            <person name="Yoshida Y."/>
            <person name="Fujiwara M."/>
            <person name="Mori M."/>
            <person name="Tomita M."/>
            <person name="Arakawa K."/>
        </authorList>
    </citation>
    <scope>NUCLEOTIDE SEQUENCE [LARGE SCALE GENOMIC DNA]</scope>
</reference>
<organism evidence="2 3">
    <name type="scientific">Araneus ventricosus</name>
    <name type="common">Orbweaver spider</name>
    <name type="synonym">Epeira ventricosa</name>
    <dbReference type="NCBI Taxonomy" id="182803"/>
    <lineage>
        <taxon>Eukaryota</taxon>
        <taxon>Metazoa</taxon>
        <taxon>Ecdysozoa</taxon>
        <taxon>Arthropoda</taxon>
        <taxon>Chelicerata</taxon>
        <taxon>Arachnida</taxon>
        <taxon>Araneae</taxon>
        <taxon>Araneomorphae</taxon>
        <taxon>Entelegynae</taxon>
        <taxon>Araneoidea</taxon>
        <taxon>Araneidae</taxon>
        <taxon>Araneus</taxon>
    </lineage>
</organism>
<sequence length="96" mass="10586">CTEVVSEEENAVGREIALPSDSSIQTKSLQRDKHFIWWSGLLLLMPLQTDKKPKHKGNGQSQDSSLGPPRSSANRSYALPLYHESFAFSGLGLAED</sequence>
<evidence type="ECO:0000313" key="3">
    <source>
        <dbReference type="Proteomes" id="UP000499080"/>
    </source>
</evidence>
<protein>
    <submittedName>
        <fullName evidence="2">Uncharacterized protein</fullName>
    </submittedName>
</protein>
<accession>A0A4Y2L856</accession>
<proteinExistence type="predicted"/>
<feature type="compositionally biased region" description="Polar residues" evidence="1">
    <location>
        <begin position="58"/>
        <end position="75"/>
    </location>
</feature>
<evidence type="ECO:0000256" key="1">
    <source>
        <dbReference type="SAM" id="MobiDB-lite"/>
    </source>
</evidence>
<dbReference type="AlphaFoldDB" id="A0A4Y2L856"/>
<name>A0A4Y2L856_ARAVE</name>
<dbReference type="EMBL" id="BGPR01005416">
    <property type="protein sequence ID" value="GBN09997.1"/>
    <property type="molecule type" value="Genomic_DNA"/>
</dbReference>
<dbReference type="Proteomes" id="UP000499080">
    <property type="component" value="Unassembled WGS sequence"/>
</dbReference>
<gene>
    <name evidence="2" type="ORF">AVEN_123651-2_1</name>
</gene>
<feature type="region of interest" description="Disordered" evidence="1">
    <location>
        <begin position="49"/>
        <end position="75"/>
    </location>
</feature>
<keyword evidence="3" id="KW-1185">Reference proteome</keyword>
<feature type="non-terminal residue" evidence="2">
    <location>
        <position position="1"/>
    </location>
</feature>
<evidence type="ECO:0000313" key="2">
    <source>
        <dbReference type="EMBL" id="GBN09997.1"/>
    </source>
</evidence>
<comment type="caution">
    <text evidence="2">The sequence shown here is derived from an EMBL/GenBank/DDBJ whole genome shotgun (WGS) entry which is preliminary data.</text>
</comment>